<dbReference type="GO" id="GO:0030163">
    <property type="term" value="P:protein catabolic process"/>
    <property type="evidence" value="ECO:0007669"/>
    <property type="project" value="UniProtKB-ARBA"/>
</dbReference>
<dbReference type="Pfam" id="PF18503">
    <property type="entry name" value="RPN6_C_helix"/>
    <property type="match status" value="1"/>
</dbReference>
<sequence>MAPVATSSTTAAPAAAGPSSLTDSPNSIEAAEKAIAEKNYPQAQTILNDILAASPNATDEDALKLKESALLKLGQVYRDTKDADSLADVVRKSRALMASGAKAKTAKLIRTLIDYFSDIPNSKQLQIDVTKENVAWAKGEKRIFLKQSLETRLIGLLYENKNYREALPLINDLLRELKKLDDKMILTEVHLLESRVNHAISNFPKAKAALTSARTSANAIYCPPTLQAQLDLQSGVLHAEDKDYTTAYSYFFETLEGFAAQEDPRAPAALKYMLLCKIMLNLPDDIAGIIQGKLAQKYAGRDVDAMKAVAKAHEDRSLEDFEKALRDFKVELSNDPIIRNHLAALYDTLLEQNLLRLIEPYNRVEIAFIAESVRQPVREVEQKLSQMILDHIFPGTLDQGAGCLIVYDEPRDDATYEATIDTLKHVGHVVDSLYKKANRLS</sequence>
<dbReference type="FunFam" id="1.25.40.570:FF:000007">
    <property type="entry name" value="26S proteasome non-ATPase regulatory subunit 11"/>
    <property type="match status" value="1"/>
</dbReference>
<dbReference type="GO" id="GO:0000502">
    <property type="term" value="C:proteasome complex"/>
    <property type="evidence" value="ECO:0007669"/>
    <property type="project" value="UniProtKB-KW"/>
</dbReference>
<dbReference type="PROSITE" id="PS50250">
    <property type="entry name" value="PCI"/>
    <property type="match status" value="1"/>
</dbReference>
<feature type="domain" description="PCI" evidence="4">
    <location>
        <begin position="240"/>
        <end position="411"/>
    </location>
</feature>
<protein>
    <submittedName>
        <fullName evidence="5">26S proteasome regulatory subunit rpn6</fullName>
    </submittedName>
</protein>
<dbReference type="EMBL" id="JAPDMZ010000046">
    <property type="protein sequence ID" value="KAK0553739.1"/>
    <property type="molecule type" value="Genomic_DNA"/>
</dbReference>
<dbReference type="InterPro" id="IPR000717">
    <property type="entry name" value="PCI_dom"/>
</dbReference>
<dbReference type="AlphaFoldDB" id="A0AAN6JS72"/>
<dbReference type="InterPro" id="IPR050871">
    <property type="entry name" value="26S_Proteasome/COP9_Components"/>
</dbReference>
<dbReference type="InterPro" id="IPR011990">
    <property type="entry name" value="TPR-like_helical_dom_sf"/>
</dbReference>
<organism evidence="5 6">
    <name type="scientific">Tilletia horrida</name>
    <dbReference type="NCBI Taxonomy" id="155126"/>
    <lineage>
        <taxon>Eukaryota</taxon>
        <taxon>Fungi</taxon>
        <taxon>Dikarya</taxon>
        <taxon>Basidiomycota</taxon>
        <taxon>Ustilaginomycotina</taxon>
        <taxon>Exobasidiomycetes</taxon>
        <taxon>Tilletiales</taxon>
        <taxon>Tilletiaceae</taxon>
        <taxon>Tilletia</taxon>
    </lineage>
</organism>
<evidence type="ECO:0000256" key="1">
    <source>
        <dbReference type="ARBA" id="ARBA00007454"/>
    </source>
</evidence>
<comment type="caution">
    <text evidence="5">The sequence shown here is derived from an EMBL/GenBank/DDBJ whole genome shotgun (WGS) entry which is preliminary data.</text>
</comment>
<keyword evidence="6" id="KW-1185">Reference proteome</keyword>
<reference evidence="5" key="1">
    <citation type="journal article" date="2023" name="PhytoFront">
        <title>Draft Genome Resources of Seven Strains of Tilletia horrida, Causal Agent of Kernel Smut of Rice.</title>
        <authorList>
            <person name="Khanal S."/>
            <person name="Antony Babu S."/>
            <person name="Zhou X.G."/>
        </authorList>
    </citation>
    <scope>NUCLEOTIDE SEQUENCE</scope>
    <source>
        <strain evidence="5">TX6</strain>
    </source>
</reference>
<proteinExistence type="inferred from homology"/>
<dbReference type="InterPro" id="IPR036390">
    <property type="entry name" value="WH_DNA-bd_sf"/>
</dbReference>
<dbReference type="Gene3D" id="1.25.40.570">
    <property type="match status" value="1"/>
</dbReference>
<evidence type="ECO:0000259" key="4">
    <source>
        <dbReference type="PROSITE" id="PS50250"/>
    </source>
</evidence>
<comment type="similarity">
    <text evidence="1">Belongs to the proteasome subunit S9 family.</text>
</comment>
<evidence type="ECO:0000313" key="5">
    <source>
        <dbReference type="EMBL" id="KAK0553739.1"/>
    </source>
</evidence>
<dbReference type="SMART" id="SM00088">
    <property type="entry name" value="PINT"/>
    <property type="match status" value="1"/>
</dbReference>
<name>A0AAN6JS72_9BASI</name>
<dbReference type="InterPro" id="IPR040780">
    <property type="entry name" value="Rpn6_C_helix"/>
</dbReference>
<keyword evidence="2 5" id="KW-0647">Proteasome</keyword>
<evidence type="ECO:0000256" key="3">
    <source>
        <dbReference type="SAM" id="MobiDB-lite"/>
    </source>
</evidence>
<feature type="region of interest" description="Disordered" evidence="3">
    <location>
        <begin position="1"/>
        <end position="26"/>
    </location>
</feature>
<dbReference type="PANTHER" id="PTHR10678">
    <property type="entry name" value="26S PROTEASOME NON-ATPASE REGULATORY SUBUNIT 11/COP9 SIGNALOSOME COMPLEX SUBUNIT 2"/>
    <property type="match status" value="1"/>
</dbReference>
<dbReference type="InterPro" id="IPR040773">
    <property type="entry name" value="Rpn6_N"/>
</dbReference>
<evidence type="ECO:0000256" key="2">
    <source>
        <dbReference type="ARBA" id="ARBA00022942"/>
    </source>
</evidence>
<accession>A0AAN6JS72</accession>
<dbReference type="Proteomes" id="UP001176517">
    <property type="component" value="Unassembled WGS sequence"/>
</dbReference>
<dbReference type="SUPFAM" id="SSF48452">
    <property type="entry name" value="TPR-like"/>
    <property type="match status" value="1"/>
</dbReference>
<gene>
    <name evidence="5" type="primary">RPN6</name>
    <name evidence="5" type="ORF">OC846_002397</name>
</gene>
<feature type="compositionally biased region" description="Low complexity" evidence="3">
    <location>
        <begin position="1"/>
        <end position="20"/>
    </location>
</feature>
<dbReference type="SUPFAM" id="SSF46785">
    <property type="entry name" value="Winged helix' DNA-binding domain"/>
    <property type="match status" value="1"/>
</dbReference>
<dbReference type="Pfam" id="PF01399">
    <property type="entry name" value="PCI"/>
    <property type="match status" value="1"/>
</dbReference>
<dbReference type="Pfam" id="PF18055">
    <property type="entry name" value="RPN6_N"/>
    <property type="match status" value="1"/>
</dbReference>
<evidence type="ECO:0000313" key="6">
    <source>
        <dbReference type="Proteomes" id="UP001176517"/>
    </source>
</evidence>
<dbReference type="SMART" id="SM00753">
    <property type="entry name" value="PAM"/>
    <property type="match status" value="1"/>
</dbReference>